<organism evidence="8 9">
    <name type="scientific">Paenibacillus thalictri</name>
    <dbReference type="NCBI Taxonomy" id="2527873"/>
    <lineage>
        <taxon>Bacteria</taxon>
        <taxon>Bacillati</taxon>
        <taxon>Bacillota</taxon>
        <taxon>Bacilli</taxon>
        <taxon>Bacillales</taxon>
        <taxon>Paenibacillaceae</taxon>
        <taxon>Paenibacillus</taxon>
    </lineage>
</organism>
<protein>
    <recommendedName>
        <fullName evidence="2">peptidylprolyl isomerase</fullName>
        <ecNumber evidence="2">5.2.1.8</ecNumber>
    </recommendedName>
</protein>
<dbReference type="InterPro" id="IPR046357">
    <property type="entry name" value="PPIase_dom_sf"/>
</dbReference>
<dbReference type="GO" id="GO:0003755">
    <property type="term" value="F:peptidyl-prolyl cis-trans isomerase activity"/>
    <property type="evidence" value="ECO:0007669"/>
    <property type="project" value="UniProtKB-KW"/>
</dbReference>
<reference evidence="8 9" key="1">
    <citation type="submission" date="2019-02" db="EMBL/GenBank/DDBJ databases">
        <title>Paenibacillus sp. nov., isolated from surface-sterilized tissue of Thalictrum simplex L.</title>
        <authorList>
            <person name="Tuo L."/>
        </authorList>
    </citation>
    <scope>NUCLEOTIDE SEQUENCE [LARGE SCALE GENOMIC DNA]</scope>
    <source>
        <strain evidence="8 9">N2SHLJ1</strain>
    </source>
</reference>
<name>A0A4Q9DGN0_9BACL</name>
<proteinExistence type="predicted"/>
<comment type="catalytic activity">
    <reaction evidence="1">
        <text>[protein]-peptidylproline (omega=180) = [protein]-peptidylproline (omega=0)</text>
        <dbReference type="Rhea" id="RHEA:16237"/>
        <dbReference type="Rhea" id="RHEA-COMP:10747"/>
        <dbReference type="Rhea" id="RHEA-COMP:10748"/>
        <dbReference type="ChEBI" id="CHEBI:83833"/>
        <dbReference type="ChEBI" id="CHEBI:83834"/>
        <dbReference type="EC" id="5.2.1.8"/>
    </reaction>
</comment>
<evidence type="ECO:0000256" key="1">
    <source>
        <dbReference type="ARBA" id="ARBA00000971"/>
    </source>
</evidence>
<dbReference type="AlphaFoldDB" id="A0A4Q9DGN0"/>
<evidence type="ECO:0000256" key="2">
    <source>
        <dbReference type="ARBA" id="ARBA00013194"/>
    </source>
</evidence>
<gene>
    <name evidence="8" type="ORF">EYB31_37385</name>
</gene>
<dbReference type="InterPro" id="IPR023058">
    <property type="entry name" value="PPIase_PpiC_CS"/>
</dbReference>
<dbReference type="PROSITE" id="PS50198">
    <property type="entry name" value="PPIC_PPIASE_2"/>
    <property type="match status" value="1"/>
</dbReference>
<dbReference type="SUPFAM" id="SSF109998">
    <property type="entry name" value="Triger factor/SurA peptide-binding domain-like"/>
    <property type="match status" value="1"/>
</dbReference>
<keyword evidence="5 6" id="KW-0413">Isomerase</keyword>
<keyword evidence="3" id="KW-0732">Signal</keyword>
<evidence type="ECO:0000256" key="5">
    <source>
        <dbReference type="ARBA" id="ARBA00023235"/>
    </source>
</evidence>
<dbReference type="Pfam" id="PF13624">
    <property type="entry name" value="SurA_N_3"/>
    <property type="match status" value="1"/>
</dbReference>
<accession>A0A4Q9DGN0</accession>
<dbReference type="PANTHER" id="PTHR47245">
    <property type="entry name" value="PEPTIDYLPROLYL ISOMERASE"/>
    <property type="match status" value="1"/>
</dbReference>
<dbReference type="PANTHER" id="PTHR47245:SF1">
    <property type="entry name" value="FOLDASE PROTEIN PRSA"/>
    <property type="match status" value="1"/>
</dbReference>
<keyword evidence="4 6" id="KW-0697">Rotamase</keyword>
<dbReference type="OrthoDB" id="2677468at2"/>
<dbReference type="RefSeq" id="WP_131018688.1">
    <property type="nucleotide sequence ID" value="NZ_SIRE01000042.1"/>
</dbReference>
<dbReference type="InterPro" id="IPR000297">
    <property type="entry name" value="PPIase_PpiC"/>
</dbReference>
<dbReference type="EC" id="5.2.1.8" evidence="2"/>
<dbReference type="SUPFAM" id="SSF54534">
    <property type="entry name" value="FKBP-like"/>
    <property type="match status" value="1"/>
</dbReference>
<evidence type="ECO:0000259" key="7">
    <source>
        <dbReference type="PROSITE" id="PS50198"/>
    </source>
</evidence>
<dbReference type="PROSITE" id="PS01096">
    <property type="entry name" value="PPIC_PPIASE_1"/>
    <property type="match status" value="1"/>
</dbReference>
<dbReference type="InterPro" id="IPR050245">
    <property type="entry name" value="PrsA_foldase"/>
</dbReference>
<evidence type="ECO:0000313" key="9">
    <source>
        <dbReference type="Proteomes" id="UP000293142"/>
    </source>
</evidence>
<keyword evidence="9" id="KW-1185">Reference proteome</keyword>
<dbReference type="Gene3D" id="1.10.4030.10">
    <property type="entry name" value="Porin chaperone SurA, peptide-binding domain"/>
    <property type="match status" value="1"/>
</dbReference>
<evidence type="ECO:0000256" key="4">
    <source>
        <dbReference type="ARBA" id="ARBA00023110"/>
    </source>
</evidence>
<dbReference type="Proteomes" id="UP000293142">
    <property type="component" value="Unassembled WGS sequence"/>
</dbReference>
<evidence type="ECO:0000256" key="6">
    <source>
        <dbReference type="PROSITE-ProRule" id="PRU00278"/>
    </source>
</evidence>
<dbReference type="Gene3D" id="3.10.50.40">
    <property type="match status" value="1"/>
</dbReference>
<sequence length="316" mass="35749">MRNVRLLWGIIGLLFAAVAALSFIAMRSVFPHVESENRNNPPSSSSEQQHIVAVVGNKQITAGQLQSNLNARYGNDILNQMLDQEVVRLEAEQLEIKVSRSEIDNELKRMQQGYDGEAEFYKAMKDQLGMTKEQLREDVYYRLLLEKIAIKDVPVRDEWVDEYIRLHPEEFKKPAELKIQQIIVGNQEQANKVLDDLKKGADFAGLAKDRSLDDATRNSGGDLGWVEENDPFVPAPVLKAAKGLKKGEVSKPFELAGKYAMIKLNDRKEQGGETADGLHERVRKELALREAAPLPEVTRKLREKWKAQITDPEFGT</sequence>
<dbReference type="EMBL" id="SIRE01000042">
    <property type="protein sequence ID" value="TBL69040.1"/>
    <property type="molecule type" value="Genomic_DNA"/>
</dbReference>
<evidence type="ECO:0000313" key="8">
    <source>
        <dbReference type="EMBL" id="TBL69040.1"/>
    </source>
</evidence>
<dbReference type="Pfam" id="PF00639">
    <property type="entry name" value="Rotamase"/>
    <property type="match status" value="1"/>
</dbReference>
<evidence type="ECO:0000256" key="3">
    <source>
        <dbReference type="ARBA" id="ARBA00022729"/>
    </source>
</evidence>
<feature type="domain" description="PpiC" evidence="7">
    <location>
        <begin position="174"/>
        <end position="266"/>
    </location>
</feature>
<dbReference type="InterPro" id="IPR027304">
    <property type="entry name" value="Trigger_fact/SurA_dom_sf"/>
</dbReference>
<comment type="caution">
    <text evidence="8">The sequence shown here is derived from an EMBL/GenBank/DDBJ whole genome shotgun (WGS) entry which is preliminary data.</text>
</comment>